<dbReference type="InterPro" id="IPR003594">
    <property type="entry name" value="HATPase_dom"/>
</dbReference>
<dbReference type="InterPro" id="IPR036890">
    <property type="entry name" value="HATPase_C_sf"/>
</dbReference>
<evidence type="ECO:0000259" key="8">
    <source>
        <dbReference type="PROSITE" id="PS50109"/>
    </source>
</evidence>
<feature type="transmembrane region" description="Helical" evidence="7">
    <location>
        <begin position="444"/>
        <end position="467"/>
    </location>
</feature>
<feature type="transmembrane region" description="Helical" evidence="7">
    <location>
        <begin position="34"/>
        <end position="57"/>
    </location>
</feature>
<dbReference type="SUPFAM" id="SSF55874">
    <property type="entry name" value="ATPase domain of HSP90 chaperone/DNA topoisomerase II/histidine kinase"/>
    <property type="match status" value="1"/>
</dbReference>
<dbReference type="KEGG" id="halz:E5139_09825"/>
<keyword evidence="7" id="KW-0472">Membrane</keyword>
<dbReference type="PANTHER" id="PTHR44936">
    <property type="entry name" value="SENSOR PROTEIN CREC"/>
    <property type="match status" value="1"/>
</dbReference>
<evidence type="ECO:0000256" key="7">
    <source>
        <dbReference type="SAM" id="Phobius"/>
    </source>
</evidence>
<dbReference type="AlphaFoldDB" id="A0A4D6KBN0"/>
<organism evidence="9 10">
    <name type="scientific">Halomicrobium mukohataei</name>
    <dbReference type="NCBI Taxonomy" id="57705"/>
    <lineage>
        <taxon>Archaea</taxon>
        <taxon>Methanobacteriati</taxon>
        <taxon>Methanobacteriota</taxon>
        <taxon>Stenosarchaea group</taxon>
        <taxon>Halobacteria</taxon>
        <taxon>Halobacteriales</taxon>
        <taxon>Haloarculaceae</taxon>
        <taxon>Halomicrobium</taxon>
    </lineage>
</organism>
<dbReference type="RefSeq" id="WP_015762300.1">
    <property type="nucleotide sequence ID" value="NZ_CP039375.1"/>
</dbReference>
<dbReference type="OMA" id="CHTHESM"/>
<evidence type="ECO:0000256" key="4">
    <source>
        <dbReference type="ARBA" id="ARBA00022741"/>
    </source>
</evidence>
<evidence type="ECO:0000256" key="5">
    <source>
        <dbReference type="ARBA" id="ARBA00022777"/>
    </source>
</evidence>
<feature type="transmembrane region" description="Helical" evidence="7">
    <location>
        <begin position="367"/>
        <end position="387"/>
    </location>
</feature>
<feature type="transmembrane region" description="Helical" evidence="7">
    <location>
        <begin position="7"/>
        <end position="28"/>
    </location>
</feature>
<sequence>MTSRIYYSGLLIAGIGFFLTRFTVTLAIDGQPLQFYLAGVVPLVLGLGLSAFGVSLSVVGPDRSFVRTVALWCVLGTVGMSVLVVLTLLGSAVEGSMIEAVRAERRLATFLIGGSVGGTLTGLYAARNRQQRTVLRQQTNRLVTLNRMLRHEVLNALTPIRGFGTAREDENPDAGEIVSERADDIEAAVGEVSYLTKHAGDGQAVNTPVDLGPRLTESVEAIEDEYSDASVVRADAPDDLEVRANARLSDVFGQLLRNAVVHADDEMPRIEVESTRETARVSVVDDGEGLPESQERLLETGDIEEFDDPRMGYGLNVVRLLVESYGGEIEVERSGGETWITVVLARAVESSTPSADRARPNRLRPGMPNLLVTIVASLLAGVAYGLVSEFLGGSVAGIGVFYGAADPVVGWLTHEFHSVVFGFVFASLLSFVPPSYRDRMLASLAVGVGWGLALWLVAAGVVAPIWLRLLGIEAPLPNVTALFFTTHLAWGLSLGLLTVLGEQTVVPWFMRWRDR</sequence>
<dbReference type="EMBL" id="CP039375">
    <property type="protein sequence ID" value="QCD65918.1"/>
    <property type="molecule type" value="Genomic_DNA"/>
</dbReference>
<evidence type="ECO:0000256" key="6">
    <source>
        <dbReference type="ARBA" id="ARBA00022840"/>
    </source>
</evidence>
<comment type="catalytic activity">
    <reaction evidence="1">
        <text>ATP + protein L-histidine = ADP + protein N-phospho-L-histidine.</text>
        <dbReference type="EC" id="2.7.13.3"/>
    </reaction>
</comment>
<dbReference type="Pfam" id="PF02518">
    <property type="entry name" value="HATPase_c"/>
    <property type="match status" value="1"/>
</dbReference>
<protein>
    <recommendedName>
        <fullName evidence="2">histidine kinase</fullName>
        <ecNumber evidence="2">2.7.13.3</ecNumber>
    </recommendedName>
</protein>
<dbReference type="PROSITE" id="PS50109">
    <property type="entry name" value="HIS_KIN"/>
    <property type="match status" value="1"/>
</dbReference>
<reference evidence="9 10" key="2">
    <citation type="submission" date="2019-04" db="EMBL/GenBank/DDBJ databases">
        <authorList>
            <person name="Yang S."/>
            <person name="Wei W."/>
        </authorList>
    </citation>
    <scope>NUCLEOTIDE SEQUENCE [LARGE SCALE GENOMIC DNA]</scope>
    <source>
        <strain evidence="10">ZP60</strain>
    </source>
</reference>
<feature type="transmembrane region" description="Helical" evidence="7">
    <location>
        <begin position="107"/>
        <end position="126"/>
    </location>
</feature>
<reference evidence="9 10" key="1">
    <citation type="submission" date="2019-04" db="EMBL/GenBank/DDBJ databases">
        <title>Complete genome sequence of Arthrobacter sp. ZXY-2 associated with effective atrazine degradation and salt adaptation.</title>
        <authorList>
            <person name="Zhao X."/>
        </authorList>
    </citation>
    <scope>NUCLEOTIDE SEQUENCE [LARGE SCALE GENOMIC DNA]</scope>
    <source>
        <strain evidence="10">ZP60</strain>
    </source>
</reference>
<name>A0A4D6KBN0_9EURY</name>
<proteinExistence type="predicted"/>
<evidence type="ECO:0000313" key="9">
    <source>
        <dbReference type="EMBL" id="QCD65918.1"/>
    </source>
</evidence>
<dbReference type="SMART" id="SM00387">
    <property type="entry name" value="HATPase_c"/>
    <property type="match status" value="1"/>
</dbReference>
<dbReference type="Proteomes" id="UP000297053">
    <property type="component" value="Chromosome"/>
</dbReference>
<dbReference type="GO" id="GO:0004673">
    <property type="term" value="F:protein histidine kinase activity"/>
    <property type="evidence" value="ECO:0007669"/>
    <property type="project" value="UniProtKB-EC"/>
</dbReference>
<accession>A0A4D6KBN0</accession>
<evidence type="ECO:0000256" key="3">
    <source>
        <dbReference type="ARBA" id="ARBA00022679"/>
    </source>
</evidence>
<dbReference type="Gene3D" id="3.30.565.10">
    <property type="entry name" value="Histidine kinase-like ATPase, C-terminal domain"/>
    <property type="match status" value="1"/>
</dbReference>
<keyword evidence="5 9" id="KW-0418">Kinase</keyword>
<evidence type="ECO:0000313" key="10">
    <source>
        <dbReference type="Proteomes" id="UP000297053"/>
    </source>
</evidence>
<keyword evidence="7" id="KW-1133">Transmembrane helix</keyword>
<evidence type="ECO:0000256" key="2">
    <source>
        <dbReference type="ARBA" id="ARBA00012438"/>
    </source>
</evidence>
<feature type="transmembrane region" description="Helical" evidence="7">
    <location>
        <begin position="416"/>
        <end position="432"/>
    </location>
</feature>
<dbReference type="PANTHER" id="PTHR44936:SF10">
    <property type="entry name" value="SENSOR PROTEIN RSTB"/>
    <property type="match status" value="1"/>
</dbReference>
<gene>
    <name evidence="9" type="ORF">E5139_09825</name>
</gene>
<dbReference type="InterPro" id="IPR005467">
    <property type="entry name" value="His_kinase_dom"/>
</dbReference>
<keyword evidence="7" id="KW-0812">Transmembrane</keyword>
<feature type="domain" description="Histidine kinase" evidence="8">
    <location>
        <begin position="148"/>
        <end position="348"/>
    </location>
</feature>
<keyword evidence="3" id="KW-0808">Transferase</keyword>
<feature type="transmembrane region" description="Helical" evidence="7">
    <location>
        <begin position="487"/>
        <end position="510"/>
    </location>
</feature>
<dbReference type="InterPro" id="IPR050980">
    <property type="entry name" value="2C_sensor_his_kinase"/>
</dbReference>
<dbReference type="EC" id="2.7.13.3" evidence="2"/>
<keyword evidence="6" id="KW-0067">ATP-binding</keyword>
<dbReference type="GeneID" id="42179235"/>
<dbReference type="GO" id="GO:0005524">
    <property type="term" value="F:ATP binding"/>
    <property type="evidence" value="ECO:0007669"/>
    <property type="project" value="UniProtKB-KW"/>
</dbReference>
<feature type="transmembrane region" description="Helical" evidence="7">
    <location>
        <begin position="69"/>
        <end position="92"/>
    </location>
</feature>
<keyword evidence="4" id="KW-0547">Nucleotide-binding</keyword>
<evidence type="ECO:0000256" key="1">
    <source>
        <dbReference type="ARBA" id="ARBA00000085"/>
    </source>
</evidence>